<gene>
    <name evidence="2" type="ORF">DOO78_08790</name>
</gene>
<dbReference type="SUPFAM" id="SSF48208">
    <property type="entry name" value="Six-hairpin glycosidases"/>
    <property type="match status" value="1"/>
</dbReference>
<dbReference type="Gene3D" id="3.40.30.10">
    <property type="entry name" value="Glutaredoxin"/>
    <property type="match status" value="1"/>
</dbReference>
<keyword evidence="3" id="KW-1185">Reference proteome</keyword>
<dbReference type="PANTHER" id="PTHR42899">
    <property type="entry name" value="SPERMATOGENESIS-ASSOCIATED PROTEIN 20"/>
    <property type="match status" value="1"/>
</dbReference>
<dbReference type="CDD" id="cd02955">
    <property type="entry name" value="SSP411"/>
    <property type="match status" value="1"/>
</dbReference>
<evidence type="ECO:0000259" key="1">
    <source>
        <dbReference type="Pfam" id="PF03190"/>
    </source>
</evidence>
<reference evidence="3" key="1">
    <citation type="submission" date="2018-06" db="EMBL/GenBank/DDBJ databases">
        <authorList>
            <person name="Khan S.A."/>
        </authorList>
    </citation>
    <scope>NUCLEOTIDE SEQUENCE [LARGE SCALE GENOMIC DNA]</scope>
    <source>
        <strain evidence="3">DB-1506</strain>
    </source>
</reference>
<dbReference type="PANTHER" id="PTHR42899:SF1">
    <property type="entry name" value="SPERMATOGENESIS-ASSOCIATED PROTEIN 20"/>
    <property type="match status" value="1"/>
</dbReference>
<dbReference type="GO" id="GO:0005975">
    <property type="term" value="P:carbohydrate metabolic process"/>
    <property type="evidence" value="ECO:0007669"/>
    <property type="project" value="InterPro"/>
</dbReference>
<dbReference type="InterPro" id="IPR024705">
    <property type="entry name" value="Ssp411"/>
</dbReference>
<protein>
    <recommendedName>
        <fullName evidence="1">Spermatogenesis-associated protein 20-like TRX domain-containing protein</fullName>
    </recommendedName>
</protein>
<dbReference type="InterPro" id="IPR036249">
    <property type="entry name" value="Thioredoxin-like_sf"/>
</dbReference>
<proteinExistence type="predicted"/>
<evidence type="ECO:0000313" key="3">
    <source>
        <dbReference type="Proteomes" id="UP000249065"/>
    </source>
</evidence>
<evidence type="ECO:0000313" key="2">
    <source>
        <dbReference type="EMBL" id="RAI59672.1"/>
    </source>
</evidence>
<comment type="caution">
    <text evidence="2">The sequence shown here is derived from an EMBL/GenBank/DDBJ whole genome shotgun (WGS) entry which is preliminary data.</text>
</comment>
<sequence>MPILPPENLLRDALSPYLLQHAGNPVHWRPWGRPALEEAAATDRPILLSIGYAACHWCHVMARESFEDPETAALMNALYVCIKVDREERPEIDALYMNALQLMGEPGGWPLTMMLTPAGEPFWGGTYFPPEPRQGRPSFRQVLRGVAEAYRTEGDKVRQNVAALRQALGRLAAARPGPLPSGEALAGAAGDLLRHLDPIEGGLAGAPKFPSPPLFRFLWQMGQRLGAPACAEAVALLLHRMSQGGLYDHLGGGYARYSTDALWLVPHFEKMLSDNAQLLELLALLQAARPDPRLAARAAETVGWLQREMIAEGGGFAASQGPGRACSSPPIC</sequence>
<dbReference type="InterPro" id="IPR008928">
    <property type="entry name" value="6-hairpin_glycosidase_sf"/>
</dbReference>
<dbReference type="InterPro" id="IPR004879">
    <property type="entry name" value="Ssp411-like_TRX"/>
</dbReference>
<dbReference type="SUPFAM" id="SSF52833">
    <property type="entry name" value="Thioredoxin-like"/>
    <property type="match status" value="1"/>
</dbReference>
<name>A0A327MBD3_9PROT</name>
<dbReference type="Proteomes" id="UP000249065">
    <property type="component" value="Unassembled WGS sequence"/>
</dbReference>
<dbReference type="EMBL" id="QLIX01000004">
    <property type="protein sequence ID" value="RAI59672.1"/>
    <property type="molecule type" value="Genomic_DNA"/>
</dbReference>
<accession>A0A327MBD3</accession>
<dbReference type="Pfam" id="PF03190">
    <property type="entry name" value="Thioredox_DsbH"/>
    <property type="match status" value="1"/>
</dbReference>
<dbReference type="RefSeq" id="WP_111469361.1">
    <property type="nucleotide sequence ID" value="NZ_QLIX01000004.1"/>
</dbReference>
<dbReference type="OrthoDB" id="9762614at2"/>
<feature type="domain" description="Spermatogenesis-associated protein 20-like TRX" evidence="1">
    <location>
        <begin position="8"/>
        <end position="168"/>
    </location>
</feature>
<dbReference type="AlphaFoldDB" id="A0A327MBD3"/>
<organism evidence="2 3">
    <name type="scientific">Roseicella frigidaeris</name>
    <dbReference type="NCBI Taxonomy" id="2230885"/>
    <lineage>
        <taxon>Bacteria</taxon>
        <taxon>Pseudomonadati</taxon>
        <taxon>Pseudomonadota</taxon>
        <taxon>Alphaproteobacteria</taxon>
        <taxon>Acetobacterales</taxon>
        <taxon>Roseomonadaceae</taxon>
        <taxon>Roseicella</taxon>
    </lineage>
</organism>